<reference evidence="2" key="1">
    <citation type="submission" date="2016-10" db="EMBL/GenBank/DDBJ databases">
        <authorList>
            <person name="Varghese N."/>
            <person name="Submissions S."/>
        </authorList>
    </citation>
    <scope>NUCLEOTIDE SEQUENCE [LARGE SCALE GENOMIC DNA]</scope>
    <source>
        <strain evidence="2">CGMCC 1.6963</strain>
    </source>
</reference>
<dbReference type="EMBL" id="FOHB01000018">
    <property type="protein sequence ID" value="SES50117.1"/>
    <property type="molecule type" value="Genomic_DNA"/>
</dbReference>
<dbReference type="RefSeq" id="WP_177180491.1">
    <property type="nucleotide sequence ID" value="NZ_FOHB01000018.1"/>
</dbReference>
<evidence type="ECO:0000313" key="1">
    <source>
        <dbReference type="EMBL" id="SES50117.1"/>
    </source>
</evidence>
<name>A0A1H9XWJ2_9MICO</name>
<dbReference type="AlphaFoldDB" id="A0A1H9XWJ2"/>
<dbReference type="STRING" id="587636.SAMN05216199_0618"/>
<protein>
    <submittedName>
        <fullName evidence="1">Uncharacterized protein</fullName>
    </submittedName>
</protein>
<gene>
    <name evidence="1" type="ORF">SAMN05216199_0618</name>
</gene>
<organism evidence="1 2">
    <name type="scientific">Pedococcus cremeus</name>
    <dbReference type="NCBI Taxonomy" id="587636"/>
    <lineage>
        <taxon>Bacteria</taxon>
        <taxon>Bacillati</taxon>
        <taxon>Actinomycetota</taxon>
        <taxon>Actinomycetes</taxon>
        <taxon>Micrococcales</taxon>
        <taxon>Intrasporangiaceae</taxon>
        <taxon>Pedococcus</taxon>
    </lineage>
</organism>
<evidence type="ECO:0000313" key="2">
    <source>
        <dbReference type="Proteomes" id="UP000199019"/>
    </source>
</evidence>
<proteinExistence type="predicted"/>
<dbReference type="Proteomes" id="UP000199019">
    <property type="component" value="Unassembled WGS sequence"/>
</dbReference>
<sequence>MGTETTPLARKIAGAVDDLALDLRGRTVLTEAATGPYVVTVLLAAAAGAKVYAFGKDTRHGSFTDAVRETRSAMAATGLDGRDVTFVDRLTPEVVGAADVITNSGHLRPLDEGLLRHARSSAVIPLMYEAWEWRDGDVDLAYARSRGMAVGATNERHPCVDVFGYLGDMALKQLFDAGVCPYRNTLVLVTNNDFGPYIARTLGKVCDGLAVVAPDSQQERYAALAGVEWVGGFPRVRVPDEFRAAEAVVFTAYPFDDVWIRDGGPIDAAEVAGAFDHPLLLRYAGDVDIEDLEAHGVRYFPPHVSSGHMGVLPSAIGIDPVIRLQAGGLKAAEALLTGVHSHAGLPVVELL</sequence>
<accession>A0A1H9XWJ2</accession>
<keyword evidence="2" id="KW-1185">Reference proteome</keyword>